<dbReference type="GO" id="GO:0004386">
    <property type="term" value="F:helicase activity"/>
    <property type="evidence" value="ECO:0007669"/>
    <property type="project" value="UniProtKB-KW"/>
</dbReference>
<comment type="caution">
    <text evidence="2">The sequence shown here is derived from an EMBL/GenBank/DDBJ whole genome shotgun (WGS) entry which is preliminary data.</text>
</comment>
<sequence length="355" mass="40094">MAGALTEEQKLRTMKKYKARPERLRGQLAWYLANNRLYNNVEQRSEAGWASYSTTVVLDRTTDRQHDSSGDGLDKATWRHKAPVPAHCNVEVQDELYEQTSTALVSDFSCPDDLEVIRQAINARDVVVFRSSDILSDFDPAFWSLSFCELFPYGRGGLNEPRQIKIGLHEFIRYCLRLSTRKHVKHPSFALLGFDVIARHRAIQAISIRAKLAPRVSISAAAVTREELNSHIQYQIERLNALAKNRALPTQSDINRHVADLYSDISTGMRSFWGSNDERAEARTNLFAMQLTVGEPSLFFTVSPDSSLTFRVANFSGDMETELLDAAHSTLNRQMEISRARLGMIATQNPVACAR</sequence>
<keyword evidence="2" id="KW-0067">ATP-binding</keyword>
<keyword evidence="2" id="KW-0347">Helicase</keyword>
<dbReference type="EMBL" id="JAACNO010001006">
    <property type="protein sequence ID" value="KAF4143483.1"/>
    <property type="molecule type" value="Genomic_DNA"/>
</dbReference>
<evidence type="ECO:0000259" key="1">
    <source>
        <dbReference type="Pfam" id="PF14214"/>
    </source>
</evidence>
<keyword evidence="2" id="KW-0547">Nucleotide-binding</keyword>
<dbReference type="InterPro" id="IPR025476">
    <property type="entry name" value="Helitron_helicase-like"/>
</dbReference>
<protein>
    <submittedName>
        <fullName evidence="2">Helitron helicase-like domain at N-terminus</fullName>
    </submittedName>
</protein>
<dbReference type="AlphaFoldDB" id="A0A8S9USQ3"/>
<evidence type="ECO:0000313" key="2">
    <source>
        <dbReference type="EMBL" id="KAF4143483.1"/>
    </source>
</evidence>
<keyword evidence="2" id="KW-0378">Hydrolase</keyword>
<gene>
    <name evidence="2" type="ORF">GN958_ATG07216</name>
</gene>
<dbReference type="Pfam" id="PF14214">
    <property type="entry name" value="Helitron_like_N"/>
    <property type="match status" value="1"/>
</dbReference>
<organism evidence="2 3">
    <name type="scientific">Phytophthora infestans</name>
    <name type="common">Potato late blight agent</name>
    <name type="synonym">Botrytis infestans</name>
    <dbReference type="NCBI Taxonomy" id="4787"/>
    <lineage>
        <taxon>Eukaryota</taxon>
        <taxon>Sar</taxon>
        <taxon>Stramenopiles</taxon>
        <taxon>Oomycota</taxon>
        <taxon>Peronosporomycetes</taxon>
        <taxon>Peronosporales</taxon>
        <taxon>Peronosporaceae</taxon>
        <taxon>Phytophthora</taxon>
    </lineage>
</organism>
<reference evidence="2" key="1">
    <citation type="submission" date="2020-03" db="EMBL/GenBank/DDBJ databases">
        <title>Hybrid Assembly of Korean Phytophthora infestans isolates.</title>
        <authorList>
            <person name="Prokchorchik M."/>
            <person name="Lee Y."/>
            <person name="Seo J."/>
            <person name="Cho J.-H."/>
            <person name="Park Y.-E."/>
            <person name="Jang D.-C."/>
            <person name="Im J.-S."/>
            <person name="Choi J.-G."/>
            <person name="Park H.-J."/>
            <person name="Lee G.-B."/>
            <person name="Lee Y.-G."/>
            <person name="Hong S.-Y."/>
            <person name="Cho K."/>
            <person name="Sohn K.H."/>
        </authorList>
    </citation>
    <scope>NUCLEOTIDE SEQUENCE</scope>
    <source>
        <strain evidence="2">KR_2_A2</strain>
    </source>
</reference>
<feature type="domain" description="Helitron helicase-like" evidence="1">
    <location>
        <begin position="171"/>
        <end position="354"/>
    </location>
</feature>
<name>A0A8S9USQ3_PHYIN</name>
<dbReference type="Proteomes" id="UP000704712">
    <property type="component" value="Unassembled WGS sequence"/>
</dbReference>
<accession>A0A8S9USQ3</accession>
<proteinExistence type="predicted"/>
<evidence type="ECO:0000313" key="3">
    <source>
        <dbReference type="Proteomes" id="UP000704712"/>
    </source>
</evidence>